<dbReference type="HOGENOM" id="CLU_159848_0_0_9"/>
<dbReference type="Proteomes" id="UP000000378">
    <property type="component" value="Chromosome"/>
</dbReference>
<sequence>MFDWGEYLVLAQYLANFDDRDVSVSREAITRTAISRAYYAIFGLAQDYAKQYLGFTPYAKKRNSPHRDLIDFYKRINKPQFRIMANDIRRLRDWRNKCDYEANAKICLEDVETALTIAQKILNRFSS</sequence>
<evidence type="ECO:0000313" key="2">
    <source>
        <dbReference type="Proteomes" id="UP000000378"/>
    </source>
</evidence>
<organism evidence="1 2">
    <name type="scientific">Syntrophothermus lipocalidus (strain DSM 12680 / TGB-C1)</name>
    <dbReference type="NCBI Taxonomy" id="643648"/>
    <lineage>
        <taxon>Bacteria</taxon>
        <taxon>Bacillati</taxon>
        <taxon>Bacillota</taxon>
        <taxon>Clostridia</taxon>
        <taxon>Eubacteriales</taxon>
        <taxon>Syntrophomonadaceae</taxon>
        <taxon>Syntrophothermus</taxon>
    </lineage>
</organism>
<gene>
    <name evidence="1" type="ordered locus">Slip_1972</name>
</gene>
<accession>D7CPU5</accession>
<dbReference type="AlphaFoldDB" id="D7CPU5"/>
<keyword evidence="2" id="KW-1185">Reference proteome</keyword>
<dbReference type="RefSeq" id="WP_013176125.1">
    <property type="nucleotide sequence ID" value="NC_014220.1"/>
</dbReference>
<evidence type="ECO:0008006" key="3">
    <source>
        <dbReference type="Google" id="ProtNLM"/>
    </source>
</evidence>
<evidence type="ECO:0000313" key="1">
    <source>
        <dbReference type="EMBL" id="ADI02723.1"/>
    </source>
</evidence>
<dbReference type="OrthoDB" id="6174209at2"/>
<reference evidence="1 2" key="2">
    <citation type="journal article" date="2010" name="Stand. Genomic Sci.">
        <title>Complete genome sequence of Syntrophothermus lipocalidus type strain (TGB-C1).</title>
        <authorList>
            <person name="Djao O.D."/>
            <person name="Zhang X."/>
            <person name="Lucas S."/>
            <person name="Lapidus A."/>
            <person name="Del Rio T.G."/>
            <person name="Nolan M."/>
            <person name="Tice H."/>
            <person name="Cheng J.F."/>
            <person name="Han C."/>
            <person name="Tapia R."/>
            <person name="Goodwin L."/>
            <person name="Pitluck S."/>
            <person name="Liolios K."/>
            <person name="Ivanova N."/>
            <person name="Mavromatis K."/>
            <person name="Mikhailova N."/>
            <person name="Ovchinnikova G."/>
            <person name="Pati A."/>
            <person name="Brambilla E."/>
            <person name="Chen A."/>
            <person name="Palaniappan K."/>
            <person name="Land M."/>
            <person name="Hauser L."/>
            <person name="Chang Y.J."/>
            <person name="Jeffries C.D."/>
            <person name="Rohde M."/>
            <person name="Sikorski J."/>
            <person name="Spring S."/>
            <person name="Goker M."/>
            <person name="Detter J.C."/>
            <person name="Woyke T."/>
            <person name="Bristow J."/>
            <person name="Eisen J.A."/>
            <person name="Markowitz V."/>
            <person name="Hugenholtz P."/>
            <person name="Kyrpides N.C."/>
            <person name="Klenk H.P."/>
        </authorList>
    </citation>
    <scope>NUCLEOTIDE SEQUENCE [LARGE SCALE GENOMIC DNA]</scope>
    <source>
        <strain evidence="2">DSM 12680 / TGB-C1</strain>
    </source>
</reference>
<proteinExistence type="predicted"/>
<dbReference type="STRING" id="643648.Slip_1972"/>
<dbReference type="KEGG" id="slp:Slip_1972"/>
<dbReference type="Gene3D" id="1.20.120.330">
    <property type="entry name" value="Nucleotidyltransferases domain 2"/>
    <property type="match status" value="1"/>
</dbReference>
<protein>
    <recommendedName>
        <fullName evidence="3">HEPN domain protein</fullName>
    </recommendedName>
</protein>
<dbReference type="EMBL" id="CP002048">
    <property type="protein sequence ID" value="ADI02723.1"/>
    <property type="molecule type" value="Genomic_DNA"/>
</dbReference>
<reference evidence="2" key="1">
    <citation type="journal article" date="2010" name="Stand. Genomic Sci.">
        <title>Complete genome sequence of Syntrophothermus lipocalidus type strain (TGB-C1T).</title>
        <authorList>
            <consortium name="US DOE Joint Genome Institute (JGI-PGF)"/>
            <person name="Djao O."/>
            <person name="Zhang X."/>
            <person name="Lucas S."/>
            <person name="Lapidus A."/>
            <person name="Glavina Del Rio T."/>
            <person name="Nolan M."/>
            <person name="Tice H."/>
            <person name="Cheng J."/>
            <person name="Han C."/>
            <person name="Tapia R."/>
            <person name="Goodwin L."/>
            <person name="Pitluck S."/>
            <person name="Liolios K."/>
            <person name="Ivanova N."/>
            <person name="Mavromatis K."/>
            <person name="Mikhailova N."/>
            <person name="Ovchinnikova G."/>
            <person name="Pati A."/>
            <person name="Brambilla E."/>
            <person name="Chen A."/>
            <person name="Palaniappan K."/>
            <person name="Land M."/>
            <person name="Hauser L."/>
            <person name="Chang Y."/>
            <person name="Jeffries C."/>
            <person name="Rohde M."/>
            <person name="Sikorski J."/>
            <person name="Spring S."/>
            <person name="Goker M."/>
            <person name="Detter J."/>
            <person name="Woyke T."/>
            <person name="Bristow J."/>
            <person name="Eisen J."/>
            <person name="Markowitz V."/>
            <person name="Hugenholtz P."/>
            <person name="Kyrpides N."/>
            <person name="Klenk H."/>
        </authorList>
    </citation>
    <scope>NUCLEOTIDE SEQUENCE [LARGE SCALE GENOMIC DNA]</scope>
    <source>
        <strain evidence="2">DSM 12680 / TGB-C1</strain>
    </source>
</reference>
<name>D7CPU5_SYNLT</name>